<feature type="domain" description="Calcineurin-like phosphoesterase" evidence="2">
    <location>
        <begin position="163"/>
        <end position="355"/>
    </location>
</feature>
<evidence type="ECO:0000313" key="4">
    <source>
        <dbReference type="EMBL" id="MET7001110.1"/>
    </source>
</evidence>
<keyword evidence="5" id="KW-1185">Reference proteome</keyword>
<feature type="domain" description="Purple acid phosphatase N-terminal" evidence="3">
    <location>
        <begin position="62"/>
        <end position="152"/>
    </location>
</feature>
<comment type="caution">
    <text evidence="4">The sequence shown here is derived from an EMBL/GenBank/DDBJ whole genome shotgun (WGS) entry which is preliminary data.</text>
</comment>
<proteinExistence type="predicted"/>
<dbReference type="InterPro" id="IPR004843">
    <property type="entry name" value="Calcineurin-like_PHP"/>
</dbReference>
<dbReference type="InterPro" id="IPR015914">
    <property type="entry name" value="PAPs_N"/>
</dbReference>
<protein>
    <submittedName>
        <fullName evidence="4">Metallophosphoesterase family protein</fullName>
        <ecNumber evidence="4">3.1.-.-</ecNumber>
    </submittedName>
</protein>
<organism evidence="4 5">
    <name type="scientific">Chitinophaga defluvii</name>
    <dbReference type="NCBI Taxonomy" id="3163343"/>
    <lineage>
        <taxon>Bacteria</taxon>
        <taxon>Pseudomonadati</taxon>
        <taxon>Bacteroidota</taxon>
        <taxon>Chitinophagia</taxon>
        <taxon>Chitinophagales</taxon>
        <taxon>Chitinophagaceae</taxon>
        <taxon>Chitinophaga</taxon>
    </lineage>
</organism>
<dbReference type="EC" id="3.1.-.-" evidence="4"/>
<evidence type="ECO:0000256" key="1">
    <source>
        <dbReference type="ARBA" id="ARBA00022729"/>
    </source>
</evidence>
<sequence>MTKNPLTRRSFLGNLSKAGLLGTIGLAPIAAKAMFPGQSPDTDAPLADEHAFLCKPYLQCPTANTMTIMWLTSRPCYSWVEYGENGQLDKKAHLVSHGIVTAYNRLHKIQLEGLLPGKKYSYKVCSKDIVDFQPYKLTYGNTIESEVYSFTTPDPNSREVSWVIMNDIHDRPASIPHLMGLNGQDPYDFVFFNGDIFDYQSDEKQIIDHMLTACGDTFSTQIPFMYVRGNHETRGKFRQEWHNYFDNPGHNNFFSFTHGPVHAIVIDTGEDKEDTAPVYAGIVDFDTYREQQAQWLEQQMQTKAFKKAKFRVVMMHIPHYHSDDWHGTVHCRKLFGPLFDKYKIDLLVCGHTHKYGVYAPEAGKHTYPLVIGGGPTEGKRTLIKIKADQKELALTMLRDDGVKVGEYKVNTRRG</sequence>
<evidence type="ECO:0000313" key="5">
    <source>
        <dbReference type="Proteomes" id="UP001549749"/>
    </source>
</evidence>
<dbReference type="GO" id="GO:0016787">
    <property type="term" value="F:hydrolase activity"/>
    <property type="evidence" value="ECO:0007669"/>
    <property type="project" value="UniProtKB-KW"/>
</dbReference>
<dbReference type="Pfam" id="PF00149">
    <property type="entry name" value="Metallophos"/>
    <property type="match status" value="1"/>
</dbReference>
<dbReference type="Gene3D" id="3.60.21.10">
    <property type="match status" value="1"/>
</dbReference>
<keyword evidence="1" id="KW-0732">Signal</keyword>
<dbReference type="PANTHER" id="PTHR45867:SF3">
    <property type="entry name" value="ACID PHOSPHATASE TYPE 7"/>
    <property type="match status" value="1"/>
</dbReference>
<dbReference type="Gene3D" id="2.60.40.380">
    <property type="entry name" value="Purple acid phosphatase-like, N-terminal"/>
    <property type="match status" value="1"/>
</dbReference>
<dbReference type="Pfam" id="PF16656">
    <property type="entry name" value="Pur_ac_phosph_N"/>
    <property type="match status" value="1"/>
</dbReference>
<dbReference type="RefSeq" id="WP_354663683.1">
    <property type="nucleotide sequence ID" value="NZ_JBEXAC010000003.1"/>
</dbReference>
<dbReference type="Proteomes" id="UP001549749">
    <property type="component" value="Unassembled WGS sequence"/>
</dbReference>
<dbReference type="InterPro" id="IPR006311">
    <property type="entry name" value="TAT_signal"/>
</dbReference>
<gene>
    <name evidence="4" type="ORF">ABR189_27255</name>
</gene>
<evidence type="ECO:0000259" key="3">
    <source>
        <dbReference type="Pfam" id="PF16656"/>
    </source>
</evidence>
<dbReference type="InterPro" id="IPR029052">
    <property type="entry name" value="Metallo-depent_PP-like"/>
</dbReference>
<dbReference type="SUPFAM" id="SSF49363">
    <property type="entry name" value="Purple acid phosphatase, N-terminal domain"/>
    <property type="match status" value="1"/>
</dbReference>
<accession>A0ABV2TEP3</accession>
<dbReference type="EMBL" id="JBEXAC010000003">
    <property type="protein sequence ID" value="MET7001110.1"/>
    <property type="molecule type" value="Genomic_DNA"/>
</dbReference>
<dbReference type="SUPFAM" id="SSF56300">
    <property type="entry name" value="Metallo-dependent phosphatases"/>
    <property type="match status" value="1"/>
</dbReference>
<name>A0ABV2TEP3_9BACT</name>
<dbReference type="PROSITE" id="PS51318">
    <property type="entry name" value="TAT"/>
    <property type="match status" value="1"/>
</dbReference>
<dbReference type="InterPro" id="IPR008963">
    <property type="entry name" value="Purple_acid_Pase-like_N"/>
</dbReference>
<dbReference type="PANTHER" id="PTHR45867">
    <property type="entry name" value="PURPLE ACID PHOSPHATASE"/>
    <property type="match status" value="1"/>
</dbReference>
<reference evidence="4 5" key="1">
    <citation type="submission" date="2024-06" db="EMBL/GenBank/DDBJ databases">
        <title>Chitinophaga defluvii sp. nov., isolated from municipal sewage.</title>
        <authorList>
            <person name="Zhang L."/>
        </authorList>
    </citation>
    <scope>NUCLEOTIDE SEQUENCE [LARGE SCALE GENOMIC DNA]</scope>
    <source>
        <strain evidence="4 5">H8</strain>
    </source>
</reference>
<evidence type="ECO:0000259" key="2">
    <source>
        <dbReference type="Pfam" id="PF00149"/>
    </source>
</evidence>
<keyword evidence="4" id="KW-0378">Hydrolase</keyword>